<dbReference type="RefSeq" id="WP_170823528.1">
    <property type="nucleotide sequence ID" value="NZ_JAAOXG010000059.1"/>
</dbReference>
<dbReference type="EMBL" id="JAAOXG010000059">
    <property type="protein sequence ID" value="NNJ32455.1"/>
    <property type="molecule type" value="Genomic_DNA"/>
</dbReference>
<comment type="caution">
    <text evidence="1">The sequence shown here is derived from an EMBL/GenBank/DDBJ whole genome shotgun (WGS) entry which is preliminary data.</text>
</comment>
<organism evidence="1 2">
    <name type="scientific">Lacrimispora defluvii</name>
    <dbReference type="NCBI Taxonomy" id="2719233"/>
    <lineage>
        <taxon>Bacteria</taxon>
        <taxon>Bacillati</taxon>
        <taxon>Bacillota</taxon>
        <taxon>Clostridia</taxon>
        <taxon>Lachnospirales</taxon>
        <taxon>Lachnospiraceae</taxon>
        <taxon>Lacrimispora</taxon>
    </lineage>
</organism>
<accession>A0ABX1VVJ6</accession>
<name>A0ABX1VVJ6_9FIRM</name>
<gene>
    <name evidence="1" type="ORF">G9470_22070</name>
</gene>
<evidence type="ECO:0000313" key="2">
    <source>
        <dbReference type="Proteomes" id="UP000539052"/>
    </source>
</evidence>
<dbReference type="Proteomes" id="UP000539052">
    <property type="component" value="Unassembled WGS sequence"/>
</dbReference>
<reference evidence="1 2" key="1">
    <citation type="submission" date="2020-03" db="EMBL/GenBank/DDBJ databases">
        <title>Genome Sequence of industrial isolate, B5A.</title>
        <authorList>
            <person name="Sharma S."/>
            <person name="Patil P.B."/>
            <person name="Korpole S."/>
        </authorList>
    </citation>
    <scope>NUCLEOTIDE SEQUENCE [LARGE SCALE GENOMIC DNA]</scope>
    <source>
        <strain evidence="1 2">PI-S10-B5A</strain>
    </source>
</reference>
<dbReference type="InterPro" id="IPR021352">
    <property type="entry name" value="DUF2971"/>
</dbReference>
<evidence type="ECO:0000313" key="1">
    <source>
        <dbReference type="EMBL" id="NNJ32455.1"/>
    </source>
</evidence>
<keyword evidence="2" id="KW-1185">Reference proteome</keyword>
<sequence>MPVLTSEYLKYNPKLPRILYHYCSIDAFLSIIQNKCIWLSDADTTNDTTELNYIFDNFSNVIDETLKNYGNRYSNELKNIIKKMSIEIINNLISKKAPISKFSKNFLCCFSESKDLLSQWRAYGNDGKGVAIGFNSSLLSQIDCDETYGFTKVIYSQKIIHSFLHAALDDRFMWAIDSSINHKTGDFDQIELISQIGMILISIWQEGFVFKHSSFSEEKEWRIYKNTKSTNYSVEDGIDAYGYAGFLDGIFSNNDKYMGRFTRSQLKYRSTNDNIRLYFEIGFESCREKMIKQIILGPKCRINILDLKLLLTQNKYIDNIESKEIEIIKTNSPYI</sequence>
<protein>
    <submittedName>
        <fullName evidence="1">DUF2971 domain-containing protein</fullName>
    </submittedName>
</protein>
<proteinExistence type="predicted"/>
<dbReference type="Pfam" id="PF11185">
    <property type="entry name" value="DUF2971"/>
    <property type="match status" value="1"/>
</dbReference>